<accession>A0A081NHH6</accession>
<evidence type="ECO:0000313" key="2">
    <source>
        <dbReference type="Proteomes" id="UP000028073"/>
    </source>
</evidence>
<dbReference type="eggNOG" id="COG4637">
    <property type="taxonomic scope" value="Bacteria"/>
</dbReference>
<dbReference type="GO" id="GO:0016887">
    <property type="term" value="F:ATP hydrolysis activity"/>
    <property type="evidence" value="ECO:0007669"/>
    <property type="project" value="InterPro"/>
</dbReference>
<dbReference type="SUPFAM" id="SSF52540">
    <property type="entry name" value="P-loop containing nucleoside triphosphate hydrolases"/>
    <property type="match status" value="1"/>
</dbReference>
<dbReference type="AlphaFoldDB" id="A0A081NHH6"/>
<keyword evidence="2" id="KW-1185">Reference proteome</keyword>
<dbReference type="InterPro" id="IPR027417">
    <property type="entry name" value="P-loop_NTPase"/>
</dbReference>
<name>A0A081NHH6_9GAMM</name>
<dbReference type="Proteomes" id="UP000028073">
    <property type="component" value="Unassembled WGS sequence"/>
</dbReference>
<dbReference type="Gene3D" id="3.40.50.300">
    <property type="entry name" value="P-loop containing nucleotide triphosphate hydrolases"/>
    <property type="match status" value="1"/>
</dbReference>
<evidence type="ECO:0000313" key="1">
    <source>
        <dbReference type="EMBL" id="KEQ17899.1"/>
    </source>
</evidence>
<protein>
    <submittedName>
        <fullName evidence="1">Uncharacterized protein</fullName>
    </submittedName>
</protein>
<organism evidence="1 2">
    <name type="scientific">Endozoicomonas numazuensis</name>
    <dbReference type="NCBI Taxonomy" id="1137799"/>
    <lineage>
        <taxon>Bacteria</taxon>
        <taxon>Pseudomonadati</taxon>
        <taxon>Pseudomonadota</taxon>
        <taxon>Gammaproteobacteria</taxon>
        <taxon>Oceanospirillales</taxon>
        <taxon>Endozoicomonadaceae</taxon>
        <taxon>Endozoicomonas</taxon>
    </lineage>
</organism>
<dbReference type="RefSeq" id="WP_034834843.1">
    <property type="nucleotide sequence ID" value="NZ_JOKH01000002.1"/>
</dbReference>
<reference evidence="1 2" key="1">
    <citation type="submission" date="2014-06" db="EMBL/GenBank/DDBJ databases">
        <title>Whole Genome Sequences of Three Symbiotic Endozoicomonas Bacteria.</title>
        <authorList>
            <person name="Neave M.J."/>
            <person name="Apprill A."/>
            <person name="Voolstra C.R."/>
        </authorList>
    </citation>
    <scope>NUCLEOTIDE SEQUENCE [LARGE SCALE GENOMIC DNA]</scope>
    <source>
        <strain evidence="1 2">DSM 25634</strain>
    </source>
</reference>
<gene>
    <name evidence="1" type="ORF">GZ78_09685</name>
</gene>
<comment type="caution">
    <text evidence="1">The sequence shown here is derived from an EMBL/GenBank/DDBJ whole genome shotgun (WGS) entry which is preliminary data.</text>
</comment>
<proteinExistence type="predicted"/>
<sequence>MGKQGGPDALLRHGRKVTRSFESELYFGDKVYRFELEPTADNRMMFQHESLAAGGHVSNAGHFESYVGQHVTDGTEQSVCNAITNRRVYHCHDTSETALVKQPEGFMPSTLLIDEPELGLHPYAIAVLAAQLKAVSLKHQVTVSTQSVELINEFEADDQVIVNRHFSSISEVIRNPSTVVWWLWMSGLMP</sequence>
<dbReference type="GO" id="GO:0005524">
    <property type="term" value="F:ATP binding"/>
    <property type="evidence" value="ECO:0007669"/>
    <property type="project" value="InterPro"/>
</dbReference>
<dbReference type="OrthoDB" id="104167at2"/>
<dbReference type="EMBL" id="JOKH01000002">
    <property type="protein sequence ID" value="KEQ17899.1"/>
    <property type="molecule type" value="Genomic_DNA"/>
</dbReference>